<proteinExistence type="predicted"/>
<organism evidence="2 3">
    <name type="scientific">Neorhizobium galegae bv. officinalis bv. officinalis str. HAMBI 1141</name>
    <dbReference type="NCBI Taxonomy" id="1028801"/>
    <lineage>
        <taxon>Bacteria</taxon>
        <taxon>Pseudomonadati</taxon>
        <taxon>Pseudomonadota</taxon>
        <taxon>Alphaproteobacteria</taxon>
        <taxon>Hyphomicrobiales</taxon>
        <taxon>Rhizobiaceae</taxon>
        <taxon>Rhizobium/Agrobacterium group</taxon>
        <taxon>Neorhizobium</taxon>
    </lineage>
</organism>
<dbReference type="CDD" id="cd08946">
    <property type="entry name" value="SDR_e"/>
    <property type="match status" value="1"/>
</dbReference>
<accession>A0A068TGX5</accession>
<dbReference type="HOGENOM" id="CLU_007383_1_7_5"/>
<dbReference type="SUPFAM" id="SSF51735">
    <property type="entry name" value="NAD(P)-binding Rossmann-fold domains"/>
    <property type="match status" value="1"/>
</dbReference>
<protein>
    <submittedName>
        <fullName evidence="2">Putative nucleotide sugar dehydratase</fullName>
    </submittedName>
</protein>
<dbReference type="InterPro" id="IPR050177">
    <property type="entry name" value="Lipid_A_modif_metabolic_enz"/>
</dbReference>
<dbReference type="PANTHER" id="PTHR43245">
    <property type="entry name" value="BIFUNCTIONAL POLYMYXIN RESISTANCE PROTEIN ARNA"/>
    <property type="match status" value="1"/>
</dbReference>
<name>A0A068TGX5_NEOGA</name>
<feature type="domain" description="NAD-dependent epimerase/dehydratase" evidence="1">
    <location>
        <begin position="5"/>
        <end position="212"/>
    </location>
</feature>
<keyword evidence="2" id="KW-0614">Plasmid</keyword>
<geneLocation type="plasmid" evidence="3">
    <name>II</name>
</geneLocation>
<evidence type="ECO:0000313" key="2">
    <source>
        <dbReference type="EMBL" id="CDN57306.1"/>
    </source>
</evidence>
<gene>
    <name evidence="2" type="ORF">RG1141_PA04710</name>
</gene>
<dbReference type="EMBL" id="HG938356">
    <property type="protein sequence ID" value="CDN57306.1"/>
    <property type="molecule type" value="Genomic_DNA"/>
</dbReference>
<dbReference type="KEGG" id="ngl:RG1141_PA04710"/>
<dbReference type="Pfam" id="PF01370">
    <property type="entry name" value="Epimerase"/>
    <property type="match status" value="1"/>
</dbReference>
<evidence type="ECO:0000313" key="3">
    <source>
        <dbReference type="Proteomes" id="UP000028186"/>
    </source>
</evidence>
<reference evidence="3" key="1">
    <citation type="journal article" date="2014" name="BMC Genomics">
        <title>Genome sequencing of two Neorhizobium galegae strains reveals a noeT gene responsible for the unusual acetylation of the nodulation factors.</title>
        <authorList>
            <person name="Osterman J."/>
            <person name="Marsh J."/>
            <person name="Laine P.K."/>
            <person name="Zeng Z."/>
            <person name="Alatalo E."/>
            <person name="Sullivan J.T."/>
            <person name="Young J.P."/>
            <person name="Thomas-Oates J."/>
            <person name="Paulin L."/>
            <person name="Lindstrom K."/>
        </authorList>
    </citation>
    <scope>NUCLEOTIDE SEQUENCE [LARGE SCALE GENOMIC DNA]</scope>
    <source>
        <strain evidence="3">HAMBI 1141</strain>
        <plasmid evidence="3">II</plasmid>
    </source>
</reference>
<sequence length="280" mass="30363">MIDAVVTGAGGFIGQRLIRGLKAAGINAFAVERISDICDADMWRGLPSAPVLFHLAGKSYVPESWSNSSAFMATNVVGTQNALDWCKRHGARMIFASAYVYGAPTRLPIQESDPVNPNNPYAVSKRLAEQLCEFAAAHEHVPVTALRIFNVYGAGQRPEFLIPTLISQVGSRSPINVMDLTPRRDFVYVDDVVAAFIGALRAPDGYNCLNIGSGISLSVQDIIDVIQEVCGTSLPVGSSCVARRNEILDVRADIGRAEKLIAWRPKWNFSAGIRAMITEL</sequence>
<dbReference type="RefSeq" id="WP_040124433.1">
    <property type="nucleotide sequence ID" value="NZ_HG938356.1"/>
</dbReference>
<dbReference type="Gene3D" id="3.40.50.720">
    <property type="entry name" value="NAD(P)-binding Rossmann-like Domain"/>
    <property type="match status" value="1"/>
</dbReference>
<dbReference type="PANTHER" id="PTHR43245:SF13">
    <property type="entry name" value="UDP-D-APIOSE_UDP-D-XYLOSE SYNTHASE 2"/>
    <property type="match status" value="1"/>
</dbReference>
<dbReference type="AlphaFoldDB" id="A0A068TGX5"/>
<dbReference type="PATRIC" id="fig|1028801.3.peg.5066"/>
<dbReference type="InterPro" id="IPR001509">
    <property type="entry name" value="Epimerase_deHydtase"/>
</dbReference>
<dbReference type="eggNOG" id="COG0451">
    <property type="taxonomic scope" value="Bacteria"/>
</dbReference>
<dbReference type="Proteomes" id="UP000028186">
    <property type="component" value="Plasmid pHAMBI1141a"/>
</dbReference>
<dbReference type="InterPro" id="IPR036291">
    <property type="entry name" value="NAD(P)-bd_dom_sf"/>
</dbReference>
<evidence type="ECO:0000259" key="1">
    <source>
        <dbReference type="Pfam" id="PF01370"/>
    </source>
</evidence>
<dbReference type="PRINTS" id="PR01713">
    <property type="entry name" value="NUCEPIMERASE"/>
</dbReference>